<accession>A0A643FNT0</accession>
<reference evidence="1 2" key="1">
    <citation type="submission" date="2020-10" db="EMBL/GenBank/DDBJ databases">
        <title>Complete genome sequence of Cupriavidus basilensis CCUG 49340T.</title>
        <authorList>
            <person name="Salva-Serra F."/>
            <person name="Donoso R.A."/>
            <person name="Cho K.H."/>
            <person name="Yoo J.A."/>
            <person name="Lee K."/>
            <person name="Yoon S.-H."/>
            <person name="Perez-Pantoja D."/>
            <person name="Moore E.R.B."/>
        </authorList>
    </citation>
    <scope>NUCLEOTIDE SEQUENCE [LARGE SCALE GENOMIC DNA]</scope>
    <source>
        <strain evidence="2">CCUG 49340</strain>
    </source>
</reference>
<proteinExistence type="predicted"/>
<gene>
    <name evidence="1" type="ORF">F7R26_007730</name>
</gene>
<protein>
    <submittedName>
        <fullName evidence="1">Uncharacterized protein</fullName>
    </submittedName>
</protein>
<evidence type="ECO:0000313" key="2">
    <source>
        <dbReference type="Proteomes" id="UP000397656"/>
    </source>
</evidence>
<dbReference type="Pfam" id="PF05269">
    <property type="entry name" value="Phage_CII"/>
    <property type="match status" value="1"/>
</dbReference>
<dbReference type="InterPro" id="IPR007933">
    <property type="entry name" value="Transcrpt_activ_CII"/>
</dbReference>
<dbReference type="GO" id="GO:0006355">
    <property type="term" value="P:regulation of DNA-templated transcription"/>
    <property type="evidence" value="ECO:0007669"/>
    <property type="project" value="InterPro"/>
</dbReference>
<dbReference type="EMBL" id="CP062803">
    <property type="protein sequence ID" value="QOT77904.1"/>
    <property type="molecule type" value="Genomic_DNA"/>
</dbReference>
<dbReference type="InterPro" id="IPR010982">
    <property type="entry name" value="Lambda_DNA-bd_dom_sf"/>
</dbReference>
<organism evidence="1 2">
    <name type="scientific">Cupriavidus basilensis</name>
    <dbReference type="NCBI Taxonomy" id="68895"/>
    <lineage>
        <taxon>Bacteria</taxon>
        <taxon>Pseudomonadati</taxon>
        <taxon>Pseudomonadota</taxon>
        <taxon>Betaproteobacteria</taxon>
        <taxon>Burkholderiales</taxon>
        <taxon>Burkholderiaceae</taxon>
        <taxon>Cupriavidus</taxon>
    </lineage>
</organism>
<sequence>MPSLESMVLNRVAPMTQKRVAELIGVEPTNFSRFLNNNGHSLPFAKICQLFEVLELDVVAPGDGSTVCLPRAEYEALRCLAKKGLEGV</sequence>
<dbReference type="SUPFAM" id="SSF47413">
    <property type="entry name" value="lambda repressor-like DNA-binding domains"/>
    <property type="match status" value="1"/>
</dbReference>
<dbReference type="AlphaFoldDB" id="A0A643FNT0"/>
<dbReference type="GeneID" id="98400796"/>
<dbReference type="GO" id="GO:0003677">
    <property type="term" value="F:DNA binding"/>
    <property type="evidence" value="ECO:0007669"/>
    <property type="project" value="InterPro"/>
</dbReference>
<dbReference type="Proteomes" id="UP000397656">
    <property type="component" value="Chromosome 1"/>
</dbReference>
<evidence type="ECO:0000313" key="1">
    <source>
        <dbReference type="EMBL" id="QOT77904.1"/>
    </source>
</evidence>
<dbReference type="RefSeq" id="WP_150990572.1">
    <property type="nucleotide sequence ID" value="NZ_CP062803.1"/>
</dbReference>
<dbReference type="Gene3D" id="1.10.260.40">
    <property type="entry name" value="lambda repressor-like DNA-binding domains"/>
    <property type="match status" value="1"/>
</dbReference>
<name>A0A643FNT0_9BURK</name>